<accession>A0ABW3TV58</accession>
<evidence type="ECO:0000259" key="2">
    <source>
        <dbReference type="Pfam" id="PF13791"/>
    </source>
</evidence>
<proteinExistence type="predicted"/>
<reference evidence="5" key="1">
    <citation type="journal article" date="2019" name="Int. J. Syst. Evol. Microbiol.">
        <title>The Global Catalogue of Microorganisms (GCM) 10K type strain sequencing project: providing services to taxonomists for standard genome sequencing and annotation.</title>
        <authorList>
            <consortium name="The Broad Institute Genomics Platform"/>
            <consortium name="The Broad Institute Genome Sequencing Center for Infectious Disease"/>
            <person name="Wu L."/>
            <person name="Ma J."/>
        </authorList>
    </citation>
    <scope>NUCLEOTIDE SEQUENCE [LARGE SCALE GENOMIC DNA]</scope>
    <source>
        <strain evidence="5">CCUG 53915</strain>
    </source>
</reference>
<evidence type="ECO:0000313" key="5">
    <source>
        <dbReference type="Proteomes" id="UP001597231"/>
    </source>
</evidence>
<keyword evidence="1" id="KW-0812">Transmembrane</keyword>
<evidence type="ECO:0000259" key="3">
    <source>
        <dbReference type="Pfam" id="PF13800"/>
    </source>
</evidence>
<sequence length="333" mass="38467">MTEWNSDLEKRILKKSRFTLTFRILRILLLLFLIYSGYILSINFAADKLHIADENAYYSKLSIDWTIPNVRGDLNFTDEEMTLFGTKKLSYNLIKKVGNYDKVIGQAKVAKRLIGRSTIQLTHPGLKQVNEFSFSLPVDPRTDKQLEGNTWPNVWETLSMLPEGTVGELAFSTNRFMESKQLIDALEKYDLHVLWMPLYTGEFVDYEPYEWSSGGDKSLIVSPFGLTGGNDHNENFHESMRILRLDKESLIESEQLMLKNIENLLNKSSSYYEQFLGLSHLEQKYQYLQENGFTVYGAVVTGPVKELLKLQDVSFIQGEQLGNVELWNWQSKN</sequence>
<dbReference type="InterPro" id="IPR029101">
    <property type="entry name" value="Sigma_reg_N"/>
</dbReference>
<keyword evidence="1" id="KW-0472">Membrane</keyword>
<organism evidence="4 5">
    <name type="scientific">Sporosarcina contaminans</name>
    <dbReference type="NCBI Taxonomy" id="633403"/>
    <lineage>
        <taxon>Bacteria</taxon>
        <taxon>Bacillati</taxon>
        <taxon>Bacillota</taxon>
        <taxon>Bacilli</taxon>
        <taxon>Bacillales</taxon>
        <taxon>Caryophanaceae</taxon>
        <taxon>Sporosarcina</taxon>
    </lineage>
</organism>
<dbReference type="Pfam" id="PF13800">
    <property type="entry name" value="Sigma_reg_N"/>
    <property type="match status" value="1"/>
</dbReference>
<feature type="transmembrane region" description="Helical" evidence="1">
    <location>
        <begin position="20"/>
        <end position="40"/>
    </location>
</feature>
<dbReference type="EMBL" id="JBHTLT010000028">
    <property type="protein sequence ID" value="MFD1204661.1"/>
    <property type="molecule type" value="Genomic_DNA"/>
</dbReference>
<dbReference type="RefSeq" id="WP_381480049.1">
    <property type="nucleotide sequence ID" value="NZ_JBHTLT010000028.1"/>
</dbReference>
<protein>
    <submittedName>
        <fullName evidence="4">Anti sigma factor C-terminal domain-containing protein</fullName>
    </submittedName>
</protein>
<dbReference type="Pfam" id="PF13791">
    <property type="entry name" value="Sigma_reg_C"/>
    <property type="match status" value="1"/>
</dbReference>
<evidence type="ECO:0000256" key="1">
    <source>
        <dbReference type="SAM" id="Phobius"/>
    </source>
</evidence>
<name>A0ABW3TV58_9BACL</name>
<comment type="caution">
    <text evidence="4">The sequence shown here is derived from an EMBL/GenBank/DDBJ whole genome shotgun (WGS) entry which is preliminary data.</text>
</comment>
<gene>
    <name evidence="4" type="ORF">ACFQ38_05985</name>
</gene>
<keyword evidence="5" id="KW-1185">Reference proteome</keyword>
<feature type="domain" description="Sigma factor regulator N-terminal" evidence="3">
    <location>
        <begin position="10"/>
        <end position="101"/>
    </location>
</feature>
<evidence type="ECO:0000313" key="4">
    <source>
        <dbReference type="EMBL" id="MFD1204661.1"/>
    </source>
</evidence>
<feature type="domain" description="Sigma factor regulator C-terminal" evidence="2">
    <location>
        <begin position="158"/>
        <end position="322"/>
    </location>
</feature>
<keyword evidence="1" id="KW-1133">Transmembrane helix</keyword>
<dbReference type="InterPro" id="IPR025672">
    <property type="entry name" value="Sigma_reg_C_dom"/>
</dbReference>
<dbReference type="Proteomes" id="UP001597231">
    <property type="component" value="Unassembled WGS sequence"/>
</dbReference>